<feature type="compositionally biased region" description="Basic and acidic residues" evidence="5">
    <location>
        <begin position="1787"/>
        <end position="1816"/>
    </location>
</feature>
<reference evidence="9" key="1">
    <citation type="journal article" date="2020" name="Stud. Mycol.">
        <title>101 Dothideomycetes genomes: a test case for predicting lifestyles and emergence of pathogens.</title>
        <authorList>
            <person name="Haridas S."/>
            <person name="Albert R."/>
            <person name="Binder M."/>
            <person name="Bloem J."/>
            <person name="Labutti K."/>
            <person name="Salamov A."/>
            <person name="Andreopoulos B."/>
            <person name="Baker S."/>
            <person name="Barry K."/>
            <person name="Bills G."/>
            <person name="Bluhm B."/>
            <person name="Cannon C."/>
            <person name="Castanera R."/>
            <person name="Culley D."/>
            <person name="Daum C."/>
            <person name="Ezra D."/>
            <person name="Gonzalez J."/>
            <person name="Henrissat B."/>
            <person name="Kuo A."/>
            <person name="Liang C."/>
            <person name="Lipzen A."/>
            <person name="Lutzoni F."/>
            <person name="Magnuson J."/>
            <person name="Mondo S."/>
            <person name="Nolan M."/>
            <person name="Ohm R."/>
            <person name="Pangilinan J."/>
            <person name="Park H.-J."/>
            <person name="Ramirez L."/>
            <person name="Alfaro M."/>
            <person name="Sun H."/>
            <person name="Tritt A."/>
            <person name="Yoshinaga Y."/>
            <person name="Zwiers L.-H."/>
            <person name="Turgeon B."/>
            <person name="Goodwin S."/>
            <person name="Spatafora J."/>
            <person name="Crous P."/>
            <person name="Grigoriev I."/>
        </authorList>
    </citation>
    <scope>NUCLEOTIDE SEQUENCE</scope>
    <source>
        <strain evidence="9">CBS 207.26</strain>
    </source>
</reference>
<comment type="subcellular location">
    <subcellularLocation>
        <location evidence="1">Nucleus</location>
    </subcellularLocation>
</comment>
<feature type="compositionally biased region" description="Basic and acidic residues" evidence="5">
    <location>
        <begin position="2130"/>
        <end position="2146"/>
    </location>
</feature>
<dbReference type="GO" id="GO:0000445">
    <property type="term" value="C:THO complex part of transcription export complex"/>
    <property type="evidence" value="ECO:0007669"/>
    <property type="project" value="TreeGrafter"/>
</dbReference>
<keyword evidence="4" id="KW-0539">Nucleus</keyword>
<feature type="domain" description="THO complex subunitTHOC2 C-terminal" evidence="6">
    <location>
        <begin position="1239"/>
        <end position="1541"/>
    </location>
</feature>
<dbReference type="Pfam" id="PF11732">
    <property type="entry name" value="Thoc2"/>
    <property type="match status" value="1"/>
</dbReference>
<feature type="compositionally biased region" description="Low complexity" evidence="5">
    <location>
        <begin position="2199"/>
        <end position="2218"/>
    </location>
</feature>
<accession>A0A6A6DE86</accession>
<proteinExistence type="inferred from homology"/>
<feature type="compositionally biased region" description="Basic and acidic residues" evidence="5">
    <location>
        <begin position="1977"/>
        <end position="1999"/>
    </location>
</feature>
<evidence type="ECO:0000259" key="7">
    <source>
        <dbReference type="Pfam" id="PF11732"/>
    </source>
</evidence>
<dbReference type="InterPro" id="IPR021418">
    <property type="entry name" value="THO_THOC2_C"/>
</dbReference>
<feature type="compositionally biased region" description="Polar residues" evidence="5">
    <location>
        <begin position="60"/>
        <end position="82"/>
    </location>
</feature>
<protein>
    <recommendedName>
        <fullName evidence="3">THO complex subunit 2</fullName>
    </recommendedName>
</protein>
<evidence type="ECO:0000256" key="1">
    <source>
        <dbReference type="ARBA" id="ARBA00004123"/>
    </source>
</evidence>
<evidence type="ECO:0000256" key="3">
    <source>
        <dbReference type="ARBA" id="ARBA00019596"/>
    </source>
</evidence>
<feature type="region of interest" description="Disordered" evidence="5">
    <location>
        <begin position="1"/>
        <end position="118"/>
    </location>
</feature>
<feature type="compositionally biased region" description="Polar residues" evidence="5">
    <location>
        <begin position="1672"/>
        <end position="1700"/>
    </location>
</feature>
<dbReference type="PANTHER" id="PTHR21597">
    <property type="entry name" value="THO2 PROTEIN"/>
    <property type="match status" value="1"/>
</dbReference>
<evidence type="ECO:0000256" key="4">
    <source>
        <dbReference type="ARBA" id="ARBA00023242"/>
    </source>
</evidence>
<dbReference type="Proteomes" id="UP000800200">
    <property type="component" value="Unassembled WGS sequence"/>
</dbReference>
<feature type="compositionally biased region" description="Polar residues" evidence="5">
    <location>
        <begin position="2271"/>
        <end position="2290"/>
    </location>
</feature>
<feature type="compositionally biased region" description="Polar residues" evidence="5">
    <location>
        <begin position="107"/>
        <end position="118"/>
    </location>
</feature>
<dbReference type="InterPro" id="IPR021726">
    <property type="entry name" value="THO_THOC2_N"/>
</dbReference>
<feature type="compositionally biased region" description="Low complexity" evidence="5">
    <location>
        <begin position="1594"/>
        <end position="1605"/>
    </location>
</feature>
<evidence type="ECO:0000313" key="10">
    <source>
        <dbReference type="Proteomes" id="UP000800200"/>
    </source>
</evidence>
<feature type="region of interest" description="Disordered" evidence="5">
    <location>
        <begin position="1569"/>
        <end position="2494"/>
    </location>
</feature>
<evidence type="ECO:0000256" key="2">
    <source>
        <dbReference type="ARBA" id="ARBA00007857"/>
    </source>
</evidence>
<dbReference type="GO" id="GO:0006397">
    <property type="term" value="P:mRNA processing"/>
    <property type="evidence" value="ECO:0007669"/>
    <property type="project" value="InterPro"/>
</dbReference>
<dbReference type="InterPro" id="IPR040007">
    <property type="entry name" value="Tho2"/>
</dbReference>
<feature type="compositionally biased region" description="Basic and acidic residues" evidence="5">
    <location>
        <begin position="2219"/>
        <end position="2228"/>
    </location>
</feature>
<feature type="region of interest" description="Disordered" evidence="5">
    <location>
        <begin position="1130"/>
        <end position="1165"/>
    </location>
</feature>
<feature type="compositionally biased region" description="Basic and acidic residues" evidence="5">
    <location>
        <begin position="1829"/>
        <end position="1854"/>
    </location>
</feature>
<feature type="compositionally biased region" description="Basic and acidic residues" evidence="5">
    <location>
        <begin position="1134"/>
        <end position="1152"/>
    </location>
</feature>
<feature type="compositionally biased region" description="Polar residues" evidence="5">
    <location>
        <begin position="1569"/>
        <end position="1578"/>
    </location>
</feature>
<dbReference type="Pfam" id="PF16134">
    <property type="entry name" value="THOC2_N"/>
    <property type="match status" value="1"/>
</dbReference>
<feature type="domain" description="THO complex subunitTHOC2 N-terminal" evidence="7">
    <location>
        <begin position="867"/>
        <end position="940"/>
    </location>
</feature>
<dbReference type="Pfam" id="PF11262">
    <property type="entry name" value="Tho2"/>
    <property type="match status" value="1"/>
</dbReference>
<feature type="compositionally biased region" description="Basic and acidic residues" evidence="5">
    <location>
        <begin position="1721"/>
        <end position="1742"/>
    </location>
</feature>
<dbReference type="GO" id="GO:0006406">
    <property type="term" value="P:mRNA export from nucleus"/>
    <property type="evidence" value="ECO:0007669"/>
    <property type="project" value="InterPro"/>
</dbReference>
<feature type="compositionally biased region" description="Pro residues" evidence="5">
    <location>
        <begin position="2147"/>
        <end position="2157"/>
    </location>
</feature>
<dbReference type="EMBL" id="ML994701">
    <property type="protein sequence ID" value="KAF2176778.1"/>
    <property type="molecule type" value="Genomic_DNA"/>
</dbReference>
<feature type="region of interest" description="Disordered" evidence="5">
    <location>
        <begin position="421"/>
        <end position="450"/>
    </location>
</feature>
<feature type="compositionally biased region" description="Polar residues" evidence="5">
    <location>
        <begin position="2170"/>
        <end position="2183"/>
    </location>
</feature>
<feature type="compositionally biased region" description="Polar residues" evidence="5">
    <location>
        <begin position="421"/>
        <end position="432"/>
    </location>
</feature>
<feature type="compositionally biased region" description="Low complexity" evidence="5">
    <location>
        <begin position="83"/>
        <end position="106"/>
    </location>
</feature>
<feature type="compositionally biased region" description="Basic and acidic residues" evidence="5">
    <location>
        <begin position="2292"/>
        <end position="2416"/>
    </location>
</feature>
<evidence type="ECO:0000256" key="5">
    <source>
        <dbReference type="SAM" id="MobiDB-lite"/>
    </source>
</evidence>
<evidence type="ECO:0000313" key="9">
    <source>
        <dbReference type="EMBL" id="KAF2176778.1"/>
    </source>
</evidence>
<feature type="compositionally biased region" description="Basic and acidic residues" evidence="5">
    <location>
        <begin position="2056"/>
        <end position="2066"/>
    </location>
</feature>
<organism evidence="9 10">
    <name type="scientific">Zopfia rhizophila CBS 207.26</name>
    <dbReference type="NCBI Taxonomy" id="1314779"/>
    <lineage>
        <taxon>Eukaryota</taxon>
        <taxon>Fungi</taxon>
        <taxon>Dikarya</taxon>
        <taxon>Ascomycota</taxon>
        <taxon>Pezizomycotina</taxon>
        <taxon>Dothideomycetes</taxon>
        <taxon>Dothideomycetes incertae sedis</taxon>
        <taxon>Zopfiaceae</taxon>
        <taxon>Zopfia</taxon>
    </lineage>
</organism>
<dbReference type="PANTHER" id="PTHR21597:SF0">
    <property type="entry name" value="THO COMPLEX SUBUNIT 2"/>
    <property type="match status" value="1"/>
</dbReference>
<feature type="region of interest" description="Disordered" evidence="5">
    <location>
        <begin position="672"/>
        <end position="692"/>
    </location>
</feature>
<keyword evidence="10" id="KW-1185">Reference proteome</keyword>
<feature type="region of interest" description="Disordered" evidence="5">
    <location>
        <begin position="577"/>
        <end position="606"/>
    </location>
</feature>
<evidence type="ECO:0000259" key="8">
    <source>
        <dbReference type="Pfam" id="PF16134"/>
    </source>
</evidence>
<feature type="compositionally biased region" description="Basic and acidic residues" evidence="5">
    <location>
        <begin position="1935"/>
        <end position="1966"/>
    </location>
</feature>
<feature type="compositionally biased region" description="Basic residues" evidence="5">
    <location>
        <begin position="1"/>
        <end position="10"/>
    </location>
</feature>
<sequence length="2494" mass="276876">MAPGGKRKRGDRTYSQDSNDGASRPSPHRPQNLGLAQGHQQGNVRGARRSSRTGARGGSNTPRSPTAAQASPTAMSPPVTLQSSAKPPTTTPSPALASPATEPPATDSTSAQAPISNEYVTRERVTAWSGAGRKEVVEVGMNAKAEGDTLTLSVVFEELVQACLDEILEPDAVGSTVQDIVAIPPSSDMPDPVSLFLDSVSTLTEADTSHPSVKPMLEATGIDPARMRGELETNLLSAIPLIRPTFARVAIRKATHALYRQSNYNLLREETEGYSKLITEYFTTVNSEPPSYAVVVDTFQRVKALIGAFDLDVGRVLDVTLDVFATLLVKHNRFFIKLLRVSSWWPEQKVSRGIEWKDQGVSSLPNWALPESPIWYYTDEEKEQQLRLRESRDHEVWKRVEEIGVKAYFELGARCINSGMSSQEMQDKNQSPMEAEAGGPSTQTKGDDMSDSEKILKWSREWMQETCTLPPPGNRIAAQLLGFKLRFYASDARDATDVLPDNLIYLAALLIKIGFISLVDLYPHLYPSDQEMPKLRAKLMKAKKEREDKHRDRSNNALAMAEALPDDTMPAPIARLRESESKAPSKPESERGTPARVEEEVTPKLPEPVDQKTSLLRSLLCIGAIPEALYILGRFPWLLDGYPDLHNYVFRLLHHSLSKVYEWARPFPRGDIPATSKKGTADGSYPQAAPRPSDFPPRKTLRWAKLEENDAGDGTDYRFYWDDWADNVPVCRTVDDVFKLCGSLLSFVGVECGKDPTLLTKLARIGRKSLIEDSSEKNFSRWIDLSATLLAPALSFTGRNPGVVNEVFELFKQFDTATRYSIYNHWFSGPAARIPAIRPKFLEVDGEAKRTLQRISKDNTKPMARALAKVAYACPGVVFARALRQGENYVNLIDALVECSRYFTYLAYDCLTWSLISTIGKDGRDAVQCDGMLTSPWLKNAATLVGKVYKRYSLMSPTPVLQYVTEQLFCRQLHMLAVLEQMIASMAGIGSDVTLTEAQILGLSAGPSLRAFTLEHYLGDQRHLVKVSARRLMRCLVETGLAPQILVALAQELGNYIFRPEFASTPLKVLSINLDNLHSQFGQFLDLLRSNLSVKDFDVTIPDVVELISKFGIDPSIAFTISRQSLSVPVNTARAERRVESAKRTKETESTPKSEPSTQDADRVNGDVLMGGVEDSQTANAEAVRPEDVEMKYSPRMEELPAPNDTVPPNQERSNPEIRALADQLKTAMPDTFGKQIIAIFYITFWQLSLGDLVTPMNEYRVAQSHFAEKTKSLDGRRDVSIQAAKKREADRQVLLDEHDKLVQEASETLGALDRTRKSLREEMSHWFDGIPMVDARSEALHDEILQDCFLPRILMSPQDAQFASAMFKFMHGSGVPGFRTMKFLDQLLRQKLLTHTIFMSTSRESQNFGRFLNEVLKELRNWHANQGNYVKFAHCGGGTRHVPGFGRTFKPDRTPATFLDYEDFRRLLFKWHSHLYRALEACLKSDEYMHIRNAINVLKATTPSFPIVDFMGKSLHQLVQNLSRTEPREDLKLSALSLLGDFKKGEKLWISSQAFHHNRAALNVSNTVSRTGSEQPGTPQPSEPMIAKPLNGAAPESTPTATTTNGVSKATAKGKNEHEDGEVEDEKNQTATTAPAVAQQVKDKELQKPVDQPVETKTAAHSQQRDPGPKSTESGLQASQPATSASRPDSKSASAQHSASGRVPHALPNRPETQASSRSRFSDRPADRLPDYHGHSRHDARTSANTEYGRLDRSGETLRDSFSDRREPSPGRRPRARTPDRGLGSLDRRDAGWGGRDPRDYNDDRSMRPPPRDIRGPPPGRSAGWGDTSRDVREARDLRDARDARDLRDRPMDSRPPPLDSRTRMHSNPPLTTNDVSSYRRDTPQHQSGDRTGNLPGRPQIDRHPANAPPPTLDRSTSGADRPLVNPERAALIESDRGRTESFGSDRDTRRDRGSRPQSPRRGDARMTTAYQARSEVPRDHRDDRNNPQERISHERPPPHGGFPSSRDRREDATGIAPTGPRGGRNDFTEPPTSNRASRDLFQPSQPPRPPVDPNHGRLNQDHPHPPRHQAQDPNYGRLNAPSDMIPSGPRGRNLPSRGGRNFTAPAGHGSSQIPTSPAADRPPLGPVSDRRDQIRRESASHEPNHPPPPPPPPTEPISQDKSGIHPSRLNNFQGPTLQTDVSGPPSGPRNSARTPHGPGASPSTRGPPTGPSSSTDRSGRNQDKSFVRTINNVLTQAAPVAQGNITDRNSSDRGASIRGRANRTGGPSDVSNMPSPAASHPSTPNPSRSDGPHSRIDRSEHVSSRTENSSHDENRAEGRSHRDGRRSERSGRHRSRSPDRDRRSDERSARNDEPEKFSDRERGSGRDKRGGDRDDGRRGRDRDGDRSARDSRDRRERGARDEGRGSGRAEEPVSRRGGPPMVDNPPTWANDGRGDLRNGDSRVRSGGDRRDDRDRRGTRDEGRDSRDGRKRGRGGDEGVPHGDSKRPRRSGN</sequence>
<feature type="compositionally biased region" description="Basic and acidic residues" evidence="5">
    <location>
        <begin position="1750"/>
        <end position="1771"/>
    </location>
</feature>
<dbReference type="OrthoDB" id="29024at2759"/>
<evidence type="ECO:0000259" key="6">
    <source>
        <dbReference type="Pfam" id="PF11262"/>
    </source>
</evidence>
<feature type="compositionally biased region" description="Low complexity" evidence="5">
    <location>
        <begin position="1630"/>
        <end position="1641"/>
    </location>
</feature>
<gene>
    <name evidence="9" type="ORF">K469DRAFT_698223</name>
</gene>
<dbReference type="InterPro" id="IPR032302">
    <property type="entry name" value="THOC2_N"/>
</dbReference>
<feature type="domain" description="THO complex subunit 2 N-terminal" evidence="8">
    <location>
        <begin position="120"/>
        <end position="865"/>
    </location>
</feature>
<name>A0A6A6DE86_9PEZI</name>
<feature type="compositionally biased region" description="Basic and acidic residues" evidence="5">
    <location>
        <begin position="2434"/>
        <end position="2487"/>
    </location>
</feature>
<dbReference type="GO" id="GO:0003729">
    <property type="term" value="F:mRNA binding"/>
    <property type="evidence" value="ECO:0007669"/>
    <property type="project" value="TreeGrafter"/>
</dbReference>
<comment type="similarity">
    <text evidence="2">Belongs to the THOC2 family.</text>
</comment>